<name>A0ABQ5N3F7_9CLOT</name>
<sequence length="336" mass="37714">MKAKTKKILTTLGIIILILAIIAGVFYGTYYFIVNKSLSAYEKSIKTEIDNINKINSSITAFNKENSIDPDKVKKELPSKVDSLLKEKDKINGINPTEKYSKAHASLLEGLNNNILMYKQVQAIFANSQSKDVANALEDLKKYKNNCVQAYSLISIKNTSASFPTDASTTMETIISYFTDMVKVNRDNDIKQSVNLEFMNNMDAILSKLTAVKVDLSANVAKVRAGSGSYDEVLSQVDDNYNKLQEIQKAFSSITIPQKASSTYKIFKNVLDNYDEYLKNFKYALTIEKEEASKGKPSQDFLNSIYATSSSNLQQGDKSYNDFMKLYADFKTNNVK</sequence>
<dbReference type="EMBL" id="BRXR01000001">
    <property type="protein sequence ID" value="GLC29748.1"/>
    <property type="molecule type" value="Genomic_DNA"/>
</dbReference>
<keyword evidence="1" id="KW-0472">Membrane</keyword>
<dbReference type="RefSeq" id="WP_264849030.1">
    <property type="nucleotide sequence ID" value="NZ_BRXR01000001.1"/>
</dbReference>
<accession>A0ABQ5N3F7</accession>
<evidence type="ECO:0000313" key="3">
    <source>
        <dbReference type="Proteomes" id="UP001208567"/>
    </source>
</evidence>
<evidence type="ECO:0000313" key="2">
    <source>
        <dbReference type="EMBL" id="GLC29748.1"/>
    </source>
</evidence>
<gene>
    <name evidence="2" type="ORF">bsdE14_11580</name>
</gene>
<feature type="transmembrane region" description="Helical" evidence="1">
    <location>
        <begin position="12"/>
        <end position="33"/>
    </location>
</feature>
<organism evidence="2 3">
    <name type="scientific">Clostridium omnivorum</name>
    <dbReference type="NCBI Taxonomy" id="1604902"/>
    <lineage>
        <taxon>Bacteria</taxon>
        <taxon>Bacillati</taxon>
        <taxon>Bacillota</taxon>
        <taxon>Clostridia</taxon>
        <taxon>Eubacteriales</taxon>
        <taxon>Clostridiaceae</taxon>
        <taxon>Clostridium</taxon>
    </lineage>
</organism>
<keyword evidence="3" id="KW-1185">Reference proteome</keyword>
<keyword evidence="1" id="KW-1133">Transmembrane helix</keyword>
<reference evidence="2 3" key="1">
    <citation type="journal article" date="2024" name="Int. J. Syst. Evol. Microbiol.">
        <title>Clostridium omnivorum sp. nov., isolated from anoxic soil under the treatment of reductive soil disinfestation.</title>
        <authorList>
            <person name="Ueki A."/>
            <person name="Tonouchi A."/>
            <person name="Kaku N."/>
            <person name="Honma S."/>
            <person name="Ueki K."/>
        </authorList>
    </citation>
    <scope>NUCLEOTIDE SEQUENCE [LARGE SCALE GENOMIC DNA]</scope>
    <source>
        <strain evidence="2 3">E14</strain>
    </source>
</reference>
<keyword evidence="1" id="KW-0812">Transmembrane</keyword>
<dbReference type="Proteomes" id="UP001208567">
    <property type="component" value="Unassembled WGS sequence"/>
</dbReference>
<evidence type="ECO:0008006" key="4">
    <source>
        <dbReference type="Google" id="ProtNLM"/>
    </source>
</evidence>
<comment type="caution">
    <text evidence="2">The sequence shown here is derived from an EMBL/GenBank/DDBJ whole genome shotgun (WGS) entry which is preliminary data.</text>
</comment>
<evidence type="ECO:0000256" key="1">
    <source>
        <dbReference type="SAM" id="Phobius"/>
    </source>
</evidence>
<protein>
    <recommendedName>
        <fullName evidence="4">DUF3829 domain-containing protein</fullName>
    </recommendedName>
</protein>
<proteinExistence type="predicted"/>